<keyword evidence="3" id="KW-1185">Reference proteome</keyword>
<evidence type="ECO:0000256" key="2">
    <source>
        <dbReference type="SAM" id="SignalP"/>
    </source>
</evidence>
<organism evidence="3 4">
    <name type="scientific">Echinops telfairi</name>
    <name type="common">Lesser hedgehog tenrec</name>
    <dbReference type="NCBI Taxonomy" id="9371"/>
    <lineage>
        <taxon>Eukaryota</taxon>
        <taxon>Metazoa</taxon>
        <taxon>Chordata</taxon>
        <taxon>Craniata</taxon>
        <taxon>Vertebrata</taxon>
        <taxon>Euteleostomi</taxon>
        <taxon>Mammalia</taxon>
        <taxon>Eutheria</taxon>
        <taxon>Afrotheria</taxon>
        <taxon>Tenrecidae</taxon>
        <taxon>Tenrecinae</taxon>
        <taxon>Echinops</taxon>
    </lineage>
</organism>
<keyword evidence="2" id="KW-0732">Signal</keyword>
<evidence type="ECO:0000313" key="4">
    <source>
        <dbReference type="RefSeq" id="XP_004714062.2"/>
    </source>
</evidence>
<feature type="chain" id="PRO_5046843806" evidence="2">
    <location>
        <begin position="27"/>
        <end position="106"/>
    </location>
</feature>
<reference evidence="4" key="1">
    <citation type="submission" date="2025-08" db="UniProtKB">
        <authorList>
            <consortium name="RefSeq"/>
        </authorList>
    </citation>
    <scope>IDENTIFICATION</scope>
</reference>
<dbReference type="InterPro" id="IPR031684">
    <property type="entry name" value="LLCFC1"/>
</dbReference>
<proteinExistence type="predicted"/>
<accession>A0ABM0J3L4</accession>
<name>A0ABM0J3L4_ECHTE</name>
<dbReference type="PANTHER" id="PTHR37348:SF1">
    <property type="entry name" value="SPERM-EGG FUSION PROTEIN LLCFC1"/>
    <property type="match status" value="1"/>
</dbReference>
<protein>
    <submittedName>
        <fullName evidence="4">Sperm-egg fusion protein LLCFC1</fullName>
    </submittedName>
</protein>
<sequence length="106" mass="11791">MTPLGPQLHRVAILATLLLLMLRVKGVRPPKEIADSAESSPKETLPATDQDEEQLEERFVASSMGEMWQLLDMAQQEDKGAETAALREHLFDLAFCLNLASILVFL</sequence>
<dbReference type="PANTHER" id="PTHR37348">
    <property type="entry name" value="LLLL AND CFNLAS MOTIF-CONTAINING PROTEIN 1"/>
    <property type="match status" value="1"/>
</dbReference>
<feature type="signal peptide" evidence="2">
    <location>
        <begin position="1"/>
        <end position="26"/>
    </location>
</feature>
<gene>
    <name evidence="4" type="primary">LLCFC1</name>
</gene>
<evidence type="ECO:0000256" key="1">
    <source>
        <dbReference type="SAM" id="MobiDB-lite"/>
    </source>
</evidence>
<feature type="region of interest" description="Disordered" evidence="1">
    <location>
        <begin position="32"/>
        <end position="52"/>
    </location>
</feature>
<dbReference type="RefSeq" id="XP_004714062.2">
    <property type="nucleotide sequence ID" value="XM_004714005.3"/>
</dbReference>
<dbReference type="GeneID" id="101647047"/>
<evidence type="ECO:0000313" key="3">
    <source>
        <dbReference type="Proteomes" id="UP000694863"/>
    </source>
</evidence>
<dbReference type="Pfam" id="PF15838">
    <property type="entry name" value="LLCFC1"/>
    <property type="match status" value="1"/>
</dbReference>
<dbReference type="Proteomes" id="UP000694863">
    <property type="component" value="Unplaced"/>
</dbReference>